<feature type="binding site" evidence="3">
    <location>
        <position position="161"/>
    </location>
    <ligand>
        <name>a divalent metal cation</name>
        <dbReference type="ChEBI" id="CHEBI:60240"/>
        <label>2</label>
    </ligand>
</feature>
<feature type="binding site" evidence="3">
    <location>
        <position position="6"/>
    </location>
    <ligand>
        <name>a divalent metal cation</name>
        <dbReference type="ChEBI" id="CHEBI:60240"/>
        <label>1</label>
    </ligand>
</feature>
<proteinExistence type="predicted"/>
<dbReference type="PANTHER" id="PTHR46124:SF2">
    <property type="entry name" value="D-AMINOACYL-TRNA DEACYLASE"/>
    <property type="match status" value="1"/>
</dbReference>
<dbReference type="GO" id="GO:0046872">
    <property type="term" value="F:metal ion binding"/>
    <property type="evidence" value="ECO:0007669"/>
    <property type="project" value="UniProtKB-KW"/>
</dbReference>
<dbReference type="CDD" id="cd01310">
    <property type="entry name" value="TatD_DNAse"/>
    <property type="match status" value="1"/>
</dbReference>
<dbReference type="GO" id="GO:0016788">
    <property type="term" value="F:hydrolase activity, acting on ester bonds"/>
    <property type="evidence" value="ECO:0007669"/>
    <property type="project" value="InterPro"/>
</dbReference>
<evidence type="ECO:0000313" key="5">
    <source>
        <dbReference type="Proteomes" id="UP000177905"/>
    </source>
</evidence>
<feature type="binding site" evidence="3">
    <location>
        <position position="100"/>
    </location>
    <ligand>
        <name>a divalent metal cation</name>
        <dbReference type="ChEBI" id="CHEBI:60240"/>
        <label>1</label>
    </ligand>
</feature>
<dbReference type="AlphaFoldDB" id="A0A1F4S4F5"/>
<evidence type="ECO:0000256" key="1">
    <source>
        <dbReference type="ARBA" id="ARBA00022723"/>
    </source>
</evidence>
<dbReference type="GO" id="GO:0004536">
    <property type="term" value="F:DNA nuclease activity"/>
    <property type="evidence" value="ECO:0007669"/>
    <property type="project" value="InterPro"/>
</dbReference>
<keyword evidence="1 3" id="KW-0479">Metal-binding</keyword>
<feature type="binding site" evidence="3">
    <location>
        <position position="8"/>
    </location>
    <ligand>
        <name>a divalent metal cation</name>
        <dbReference type="ChEBI" id="CHEBI:60240"/>
        <label>1</label>
    </ligand>
</feature>
<dbReference type="PANTHER" id="PTHR46124">
    <property type="entry name" value="D-AMINOACYL-TRNA DEACYLASE"/>
    <property type="match status" value="1"/>
</dbReference>
<dbReference type="InterPro" id="IPR001130">
    <property type="entry name" value="TatD-like"/>
</dbReference>
<evidence type="ECO:0000256" key="2">
    <source>
        <dbReference type="ARBA" id="ARBA00022801"/>
    </source>
</evidence>
<protein>
    <recommendedName>
        <fullName evidence="6">Hydrolase TatD</fullName>
    </recommendedName>
</protein>
<evidence type="ECO:0000313" key="4">
    <source>
        <dbReference type="EMBL" id="OGC15311.1"/>
    </source>
</evidence>
<comment type="caution">
    <text evidence="4">The sequence shown here is derived from an EMBL/GenBank/DDBJ whole genome shotgun (WGS) entry which is preliminary data.</text>
</comment>
<sequence>MYIDTHAHLTIDEPRFPNRGEYPDLQDVLDRAKKARVFAIINPSFDYESSLSVSCLSDDVDFVYGAIGIHPHDADNLTDEILRKFKKIAKENKKIVAIGETGLDYFKCKVAPYVQQESFKRHMDLALELNLPVIVHCREAHNDIIKIMSEKKYEEIKCVFHCFAGAKELLAFAINKGFYISYTGNITFKKADLLRESVKNTPLNRLMIETDSPYLAPEPFRGQRNEPAFVAYVAKAIGALIERTEEEVAAVTTDNAKLFFGIQ</sequence>
<keyword evidence="2" id="KW-0378">Hydrolase</keyword>
<dbReference type="PROSITE" id="PS01091">
    <property type="entry name" value="TATD_3"/>
    <property type="match status" value="1"/>
</dbReference>
<evidence type="ECO:0000256" key="3">
    <source>
        <dbReference type="PIRSR" id="PIRSR005902-1"/>
    </source>
</evidence>
<accession>A0A1F4S4F5</accession>
<dbReference type="PIRSF" id="PIRSF005902">
    <property type="entry name" value="DNase_TatD"/>
    <property type="match status" value="1"/>
</dbReference>
<dbReference type="NCBIfam" id="TIGR00010">
    <property type="entry name" value="YchF/TatD family DNA exonuclease"/>
    <property type="match status" value="1"/>
</dbReference>
<dbReference type="InterPro" id="IPR018228">
    <property type="entry name" value="DNase_TatD-rel_CS"/>
</dbReference>
<feature type="binding site" evidence="3">
    <location>
        <position position="211"/>
    </location>
    <ligand>
        <name>a divalent metal cation</name>
        <dbReference type="ChEBI" id="CHEBI:60240"/>
        <label>1</label>
    </ligand>
</feature>
<dbReference type="SUPFAM" id="SSF51556">
    <property type="entry name" value="Metallo-dependent hydrolases"/>
    <property type="match status" value="1"/>
</dbReference>
<feature type="binding site" evidence="3">
    <location>
        <position position="136"/>
    </location>
    <ligand>
        <name>a divalent metal cation</name>
        <dbReference type="ChEBI" id="CHEBI:60240"/>
        <label>2</label>
    </ligand>
</feature>
<dbReference type="Gene3D" id="3.20.20.140">
    <property type="entry name" value="Metal-dependent hydrolases"/>
    <property type="match status" value="1"/>
</dbReference>
<organism evidence="4 5">
    <name type="scientific">candidate division WOR-1 bacterium RIFOXYB2_FULL_36_35</name>
    <dbReference type="NCBI Taxonomy" id="1802578"/>
    <lineage>
        <taxon>Bacteria</taxon>
        <taxon>Bacillati</taxon>
        <taxon>Saganbacteria</taxon>
    </lineage>
</organism>
<name>A0A1F4S4F5_UNCSA</name>
<reference evidence="4 5" key="1">
    <citation type="journal article" date="2016" name="Nat. Commun.">
        <title>Thousands of microbial genomes shed light on interconnected biogeochemical processes in an aquifer system.</title>
        <authorList>
            <person name="Anantharaman K."/>
            <person name="Brown C.T."/>
            <person name="Hug L.A."/>
            <person name="Sharon I."/>
            <person name="Castelle C.J."/>
            <person name="Probst A.J."/>
            <person name="Thomas B.C."/>
            <person name="Singh A."/>
            <person name="Wilkins M.J."/>
            <person name="Karaoz U."/>
            <person name="Brodie E.L."/>
            <person name="Williams K.H."/>
            <person name="Hubbard S.S."/>
            <person name="Banfield J.F."/>
        </authorList>
    </citation>
    <scope>NUCLEOTIDE SEQUENCE [LARGE SCALE GENOMIC DNA]</scope>
</reference>
<dbReference type="EMBL" id="MEUA01000022">
    <property type="protein sequence ID" value="OGC15311.1"/>
    <property type="molecule type" value="Genomic_DNA"/>
</dbReference>
<dbReference type="FunFam" id="3.20.20.140:FF:000005">
    <property type="entry name" value="TatD family hydrolase"/>
    <property type="match status" value="1"/>
</dbReference>
<gene>
    <name evidence="4" type="ORF">A2290_05130</name>
</gene>
<dbReference type="Pfam" id="PF01026">
    <property type="entry name" value="TatD_DNase"/>
    <property type="match status" value="1"/>
</dbReference>
<dbReference type="InterPro" id="IPR032466">
    <property type="entry name" value="Metal_Hydrolase"/>
</dbReference>
<evidence type="ECO:0008006" key="6">
    <source>
        <dbReference type="Google" id="ProtNLM"/>
    </source>
</evidence>
<dbReference type="InterPro" id="IPR015991">
    <property type="entry name" value="TatD/YcfH-like"/>
</dbReference>
<dbReference type="Proteomes" id="UP000177905">
    <property type="component" value="Unassembled WGS sequence"/>
</dbReference>